<dbReference type="SMR" id="Q09I62"/>
<dbReference type="InterPro" id="IPR018872">
    <property type="entry name" value="Zn-cluster-dom"/>
</dbReference>
<feature type="compositionally biased region" description="Low complexity" evidence="6">
    <location>
        <begin position="7"/>
        <end position="17"/>
    </location>
</feature>
<dbReference type="PANTHER" id="PTHR31282">
    <property type="entry name" value="WRKY TRANSCRIPTION FACTOR 21-RELATED"/>
    <property type="match status" value="1"/>
</dbReference>
<feature type="domain" description="WRKY" evidence="7">
    <location>
        <begin position="172"/>
        <end position="238"/>
    </location>
</feature>
<dbReference type="Pfam" id="PF10533">
    <property type="entry name" value="Plant_zn_clust"/>
    <property type="match status" value="1"/>
</dbReference>
<evidence type="ECO:0000259" key="7">
    <source>
        <dbReference type="PROSITE" id="PS50811"/>
    </source>
</evidence>
<evidence type="ECO:0000256" key="6">
    <source>
        <dbReference type="SAM" id="MobiDB-lite"/>
    </source>
</evidence>
<gene>
    <name evidence="8" type="primary">WRKY2</name>
</gene>
<dbReference type="InterPro" id="IPR044810">
    <property type="entry name" value="WRKY_plant"/>
</dbReference>
<feature type="compositionally biased region" description="Polar residues" evidence="6">
    <location>
        <begin position="103"/>
        <end position="112"/>
    </location>
</feature>
<feature type="region of interest" description="Disordered" evidence="6">
    <location>
        <begin position="1"/>
        <end position="23"/>
    </location>
</feature>
<feature type="non-terminal residue" evidence="8">
    <location>
        <position position="1"/>
    </location>
</feature>
<accession>Q09I62</accession>
<evidence type="ECO:0000256" key="5">
    <source>
        <dbReference type="ARBA" id="ARBA00023242"/>
    </source>
</evidence>
<dbReference type="AlphaFoldDB" id="Q09I62"/>
<keyword evidence="5" id="KW-0539">Nucleus</keyword>
<evidence type="ECO:0000256" key="1">
    <source>
        <dbReference type="ARBA" id="ARBA00004123"/>
    </source>
</evidence>
<keyword evidence="4" id="KW-0804">Transcription</keyword>
<evidence type="ECO:0000313" key="8">
    <source>
        <dbReference type="EMBL" id="ABI64129.1"/>
    </source>
</evidence>
<dbReference type="GO" id="GO:0005634">
    <property type="term" value="C:nucleus"/>
    <property type="evidence" value="ECO:0007669"/>
    <property type="project" value="UniProtKB-SubCell"/>
</dbReference>
<evidence type="ECO:0000256" key="2">
    <source>
        <dbReference type="ARBA" id="ARBA00023015"/>
    </source>
</evidence>
<organism evidence="8">
    <name type="scientific">Physcomitrium patens</name>
    <name type="common">Spreading-leaved earth moss</name>
    <name type="synonym">Physcomitrella patens</name>
    <dbReference type="NCBI Taxonomy" id="3218"/>
    <lineage>
        <taxon>Eukaryota</taxon>
        <taxon>Viridiplantae</taxon>
        <taxon>Streptophyta</taxon>
        <taxon>Embryophyta</taxon>
        <taxon>Bryophyta</taxon>
        <taxon>Bryophytina</taxon>
        <taxon>Bryopsida</taxon>
        <taxon>Funariidae</taxon>
        <taxon>Funariales</taxon>
        <taxon>Funariaceae</taxon>
        <taxon>Physcomitrium</taxon>
    </lineage>
</organism>
<keyword evidence="2" id="KW-0805">Transcription regulation</keyword>
<dbReference type="InterPro" id="IPR003657">
    <property type="entry name" value="WRKY_dom"/>
</dbReference>
<dbReference type="GO" id="GO:0003700">
    <property type="term" value="F:DNA-binding transcription factor activity"/>
    <property type="evidence" value="ECO:0007669"/>
    <property type="project" value="InterPro"/>
</dbReference>
<name>Q09I62_PHYPA</name>
<dbReference type="InterPro" id="IPR036576">
    <property type="entry name" value="WRKY_dom_sf"/>
</dbReference>
<dbReference type="EMBL" id="DQ889618">
    <property type="protein sequence ID" value="ABI64128.1"/>
    <property type="molecule type" value="Genomic_DNA"/>
</dbReference>
<proteinExistence type="evidence at transcript level"/>
<reference evidence="8" key="1">
    <citation type="submission" date="2006-08" db="EMBL/GenBank/DDBJ databases">
        <title>WRKY transcription factors from Physcomitrella patens.</title>
        <authorList>
            <person name="Giavalisco P."/>
            <person name="Wanke D."/>
            <person name="Somssich I.E."/>
        </authorList>
    </citation>
    <scope>NUCLEOTIDE SEQUENCE</scope>
</reference>
<dbReference type="EMBL" id="DQ889619">
    <property type="protein sequence ID" value="ABI64129.1"/>
    <property type="molecule type" value="mRNA"/>
</dbReference>
<dbReference type="SMART" id="SM00774">
    <property type="entry name" value="WRKY"/>
    <property type="match status" value="1"/>
</dbReference>
<feature type="compositionally biased region" description="Low complexity" evidence="6">
    <location>
        <begin position="77"/>
        <end position="91"/>
    </location>
</feature>
<dbReference type="PROSITE" id="PS50811">
    <property type="entry name" value="WRKY"/>
    <property type="match status" value="1"/>
</dbReference>
<feature type="region of interest" description="Disordered" evidence="6">
    <location>
        <begin position="103"/>
        <end position="139"/>
    </location>
</feature>
<dbReference type="FunFam" id="2.20.25.80:FF:000004">
    <property type="entry name" value="WRKY transcription factor 65"/>
    <property type="match status" value="1"/>
</dbReference>
<evidence type="ECO:0000256" key="3">
    <source>
        <dbReference type="ARBA" id="ARBA00023125"/>
    </source>
</evidence>
<evidence type="ECO:0000256" key="4">
    <source>
        <dbReference type="ARBA" id="ARBA00023163"/>
    </source>
</evidence>
<dbReference type="SUPFAM" id="SSF118290">
    <property type="entry name" value="WRKY DNA-binding domain"/>
    <property type="match status" value="1"/>
</dbReference>
<comment type="subcellular location">
    <subcellularLocation>
        <location evidence="1">Nucleus</location>
    </subcellularLocation>
</comment>
<feature type="region of interest" description="Disordered" evidence="6">
    <location>
        <begin position="70"/>
        <end position="91"/>
    </location>
</feature>
<keyword evidence="3" id="KW-0238">DNA-binding</keyword>
<protein>
    <submittedName>
        <fullName evidence="8">WRKY transcription factor 2</fullName>
    </submittedName>
</protein>
<dbReference type="Pfam" id="PF03106">
    <property type="entry name" value="WRKY"/>
    <property type="match status" value="1"/>
</dbReference>
<dbReference type="Gene3D" id="2.20.25.80">
    <property type="entry name" value="WRKY domain"/>
    <property type="match status" value="1"/>
</dbReference>
<sequence length="312" mass="34710">VFPPSSPASTAEASVPSGSTHSVLHPTAKVHHLLHSAQQGQQTQQGLPEHILRPLAAAYRPVLPPNPFNKLDVSYKGPSPGNSSLSSGPLESATTVSFSNISVDRKSQQTGKSSDHPSLLPPRPQASNSRKKCSGKSDENGATCAILGRCHCSKRRKLRLKRTIQVRAISSKLADIPPDDYSWRKYGQKPIKGSPHPRGYYKCSSIRGCPARKHVERSMEDPTMLIVTYEGNHLHRTQTTHNHRLRMEAFQCSHNRDKLAMLLTGQHTHTYTHTHSHKHSFHTHIGPVEVSLQVCTHFVLHFFISNFSLFFL</sequence>
<dbReference type="GO" id="GO:0043565">
    <property type="term" value="F:sequence-specific DNA binding"/>
    <property type="evidence" value="ECO:0007669"/>
    <property type="project" value="InterPro"/>
</dbReference>